<proteinExistence type="predicted"/>
<evidence type="ECO:0000256" key="1">
    <source>
        <dbReference type="SAM" id="SignalP"/>
    </source>
</evidence>
<dbReference type="Proteomes" id="UP000076489">
    <property type="component" value="Unassembled WGS sequence"/>
</dbReference>
<feature type="signal peptide" evidence="1">
    <location>
        <begin position="1"/>
        <end position="20"/>
    </location>
</feature>
<dbReference type="OrthoDB" id="6921115at2"/>
<accession>A0A161ZA79</accession>
<evidence type="ECO:0000313" key="2">
    <source>
        <dbReference type="EMBL" id="KZN20617.1"/>
    </source>
</evidence>
<feature type="chain" id="PRO_5007831274" description="Conjugal transfer protein TraK" evidence="1">
    <location>
        <begin position="21"/>
        <end position="265"/>
    </location>
</feature>
<evidence type="ECO:0008006" key="4">
    <source>
        <dbReference type="Google" id="ProtNLM"/>
    </source>
</evidence>
<evidence type="ECO:0000313" key="3">
    <source>
        <dbReference type="Proteomes" id="UP000076489"/>
    </source>
</evidence>
<protein>
    <recommendedName>
        <fullName evidence="4">Conjugal transfer protein TraK</fullName>
    </recommendedName>
</protein>
<reference evidence="2 3" key="2">
    <citation type="journal article" date="2018" name="Nature">
        <title>Mutant phenotypes for thousands of bacterial genes of unknown function.</title>
        <authorList>
            <person name="Price M.N."/>
            <person name="Wetmore K.M."/>
            <person name="Waters R.J."/>
            <person name="Callaghan M."/>
            <person name="Ray J."/>
            <person name="Liu H."/>
            <person name="Kuehl J.V."/>
            <person name="Melnyk R.A."/>
            <person name="Lamson J.S."/>
            <person name="Suh Y."/>
            <person name="Carlson H.K."/>
            <person name="Esquivel Z."/>
            <person name="Sadeeshkumar H."/>
            <person name="Chakraborty R."/>
            <person name="Zane G.M."/>
            <person name="Rubin B.E."/>
            <person name="Wall J.D."/>
            <person name="Visel A."/>
            <person name="Bristow J."/>
            <person name="Blow M.J."/>
            <person name="Arkin A.P."/>
            <person name="Deutschbauer A.M."/>
        </authorList>
    </citation>
    <scope>NUCLEOTIDE SEQUENCE [LARGE SCALE GENOMIC DNA]</scope>
    <source>
        <strain evidence="2 3">FW300-N1B4</strain>
    </source>
</reference>
<reference evidence="3" key="1">
    <citation type="submission" date="2016-03" db="EMBL/GenBank/DDBJ databases">
        <authorList>
            <person name="Ray J."/>
            <person name="Price M."/>
            <person name="Deutschbauer A."/>
        </authorList>
    </citation>
    <scope>NUCLEOTIDE SEQUENCE [LARGE SCALE GENOMIC DNA]</scope>
    <source>
        <strain evidence="3">FW300-N1B4</strain>
    </source>
</reference>
<gene>
    <name evidence="2" type="ORF">A1D17_03500</name>
</gene>
<keyword evidence="1" id="KW-0732">Signal</keyword>
<dbReference type="AlphaFoldDB" id="A0A161ZA79"/>
<comment type="caution">
    <text evidence="2">The sequence shown here is derived from an EMBL/GenBank/DDBJ whole genome shotgun (WGS) entry which is preliminary data.</text>
</comment>
<organism evidence="2 3">
    <name type="scientific">Pseudomonas fluorescens</name>
    <dbReference type="NCBI Taxonomy" id="294"/>
    <lineage>
        <taxon>Bacteria</taxon>
        <taxon>Pseudomonadati</taxon>
        <taxon>Pseudomonadota</taxon>
        <taxon>Gammaproteobacteria</taxon>
        <taxon>Pseudomonadales</taxon>
        <taxon>Pseudomonadaceae</taxon>
        <taxon>Pseudomonas</taxon>
    </lineage>
</organism>
<dbReference type="EMBL" id="LUKJ01000002">
    <property type="protein sequence ID" value="KZN20617.1"/>
    <property type="molecule type" value="Genomic_DNA"/>
</dbReference>
<sequence length="265" mass="29355">MKLSILTALVAAVISTAALAKDDECNRSPRTVVYNNSPVDIYISNDTQRAEVTFPESYLEGIYVEVPSGMQFYRTPIDNKLAFMAETPMYTGLVTVDGPSKHSYIVNLITRPGCADSQVAITNQALADRSQMDRDNHGNVKGLMNYLYDGKVPSGYRQQDFSKLTTSDRIVFRQGSVEFRLESQVVGPTYIGTTYEIINKGRTATKVAIDQIDYSNKAVRDSLGTARQVSMLPSSRILGPAPEFITEVYGETHRGLLFIVSEKAR</sequence>
<name>A0A161ZA79_PSEFL</name>
<dbReference type="RefSeq" id="WP_063340663.1">
    <property type="nucleotide sequence ID" value="NZ_LUKJ01000002.1"/>
</dbReference>